<keyword evidence="4" id="KW-1003">Cell membrane</keyword>
<comment type="caution">
    <text evidence="9">The sequence shown here is derived from an EMBL/GenBank/DDBJ whole genome shotgun (WGS) entry which is preliminary data.</text>
</comment>
<feature type="transmembrane region" description="Helical" evidence="8">
    <location>
        <begin position="138"/>
        <end position="158"/>
    </location>
</feature>
<evidence type="ECO:0000256" key="7">
    <source>
        <dbReference type="ARBA" id="ARBA00023136"/>
    </source>
</evidence>
<reference evidence="10" key="1">
    <citation type="journal article" date="2019" name="Int. J. Syst. Evol. Microbiol.">
        <title>The Global Catalogue of Microorganisms (GCM) 10K type strain sequencing project: providing services to taxonomists for standard genome sequencing and annotation.</title>
        <authorList>
            <consortium name="The Broad Institute Genomics Platform"/>
            <consortium name="The Broad Institute Genome Sequencing Center for Infectious Disease"/>
            <person name="Wu L."/>
            <person name="Ma J."/>
        </authorList>
    </citation>
    <scope>NUCLEOTIDE SEQUENCE [LARGE SCALE GENOMIC DNA]</scope>
    <source>
        <strain evidence="10">CGMCC 1.14993</strain>
    </source>
</reference>
<proteinExistence type="inferred from homology"/>
<protein>
    <submittedName>
        <fullName evidence="9">Membrane protein</fullName>
    </submittedName>
</protein>
<dbReference type="NCBIfam" id="TIGR01528">
    <property type="entry name" value="NMN_trans_PnuC"/>
    <property type="match status" value="1"/>
</dbReference>
<evidence type="ECO:0000256" key="1">
    <source>
        <dbReference type="ARBA" id="ARBA00004651"/>
    </source>
</evidence>
<accession>A0A8J3AJE8</accession>
<comment type="subcellular location">
    <subcellularLocation>
        <location evidence="1">Cell membrane</location>
        <topology evidence="1">Multi-pass membrane protein</topology>
    </subcellularLocation>
</comment>
<dbReference type="Proteomes" id="UP000626244">
    <property type="component" value="Unassembled WGS sequence"/>
</dbReference>
<dbReference type="AlphaFoldDB" id="A0A8J3AJE8"/>
<evidence type="ECO:0000256" key="6">
    <source>
        <dbReference type="ARBA" id="ARBA00022989"/>
    </source>
</evidence>
<feature type="transmembrane region" description="Helical" evidence="8">
    <location>
        <begin position="188"/>
        <end position="206"/>
    </location>
</feature>
<dbReference type="GO" id="GO:0005886">
    <property type="term" value="C:plasma membrane"/>
    <property type="evidence" value="ECO:0007669"/>
    <property type="project" value="UniProtKB-SubCell"/>
</dbReference>
<evidence type="ECO:0000313" key="10">
    <source>
        <dbReference type="Proteomes" id="UP000626244"/>
    </source>
</evidence>
<evidence type="ECO:0000256" key="8">
    <source>
        <dbReference type="SAM" id="Phobius"/>
    </source>
</evidence>
<dbReference type="GO" id="GO:0034257">
    <property type="term" value="F:nicotinamide riboside transmembrane transporter activity"/>
    <property type="evidence" value="ECO:0007669"/>
    <property type="project" value="InterPro"/>
</dbReference>
<feature type="transmembrane region" description="Helical" evidence="8">
    <location>
        <begin position="7"/>
        <end position="25"/>
    </location>
</feature>
<gene>
    <name evidence="9" type="ORF">GCM10007380_09810</name>
</gene>
<sequence>MRKERCMKKIINFIILAIFITISYITNSTLIEILASLFGLICIYLAAKENIWTYPTGIINIILFLLIFYDAKLYADMMLQGMFFILSLYGWVYWLRNRGEKNVRPTTKLNLSGWILVIILTPILSFVWGYLLNEYTDASVPYLDSFIATTSVVAQVLLSSKKFENWYLWILVDILSVGLYAYKGLYTISFTYFVFLIICILGVVKWRKEYDKGVYSG</sequence>
<feature type="transmembrane region" description="Helical" evidence="8">
    <location>
        <begin position="114"/>
        <end position="132"/>
    </location>
</feature>
<evidence type="ECO:0000256" key="2">
    <source>
        <dbReference type="ARBA" id="ARBA00006669"/>
    </source>
</evidence>
<feature type="transmembrane region" description="Helical" evidence="8">
    <location>
        <begin position="54"/>
        <end position="71"/>
    </location>
</feature>
<organism evidence="9 10">
    <name type="scientific">Gottfriedia solisilvae</name>
    <dbReference type="NCBI Taxonomy" id="1516104"/>
    <lineage>
        <taxon>Bacteria</taxon>
        <taxon>Bacillati</taxon>
        <taxon>Bacillota</taxon>
        <taxon>Bacilli</taxon>
        <taxon>Bacillales</taxon>
        <taxon>Bacillaceae</taxon>
        <taxon>Gottfriedia</taxon>
    </lineage>
</organism>
<keyword evidence="6 8" id="KW-1133">Transmembrane helix</keyword>
<dbReference type="InterPro" id="IPR006419">
    <property type="entry name" value="NMN_transpt_PnuC"/>
</dbReference>
<keyword evidence="10" id="KW-1185">Reference proteome</keyword>
<comment type="similarity">
    <text evidence="2">Belongs to the nicotinamide ribonucleoside (NR) uptake permease (TC 4.B.1) family.</text>
</comment>
<dbReference type="PANTHER" id="PTHR36122">
    <property type="entry name" value="NICOTINAMIDE RIBOSIDE TRANSPORTER PNUC"/>
    <property type="match status" value="1"/>
</dbReference>
<keyword evidence="7 8" id="KW-0472">Membrane</keyword>
<dbReference type="PANTHER" id="PTHR36122:SF2">
    <property type="entry name" value="NICOTINAMIDE RIBOSIDE TRANSPORTER PNUC"/>
    <property type="match status" value="1"/>
</dbReference>
<keyword evidence="5 8" id="KW-0812">Transmembrane</keyword>
<dbReference type="Pfam" id="PF04973">
    <property type="entry name" value="NMN_transporter"/>
    <property type="match status" value="1"/>
</dbReference>
<dbReference type="EMBL" id="BMHB01000001">
    <property type="protein sequence ID" value="GGI11830.1"/>
    <property type="molecule type" value="Genomic_DNA"/>
</dbReference>
<feature type="transmembrane region" description="Helical" evidence="8">
    <location>
        <begin position="77"/>
        <end position="94"/>
    </location>
</feature>
<evidence type="ECO:0000256" key="5">
    <source>
        <dbReference type="ARBA" id="ARBA00022692"/>
    </source>
</evidence>
<evidence type="ECO:0000313" key="9">
    <source>
        <dbReference type="EMBL" id="GGI11830.1"/>
    </source>
</evidence>
<name>A0A8J3AJE8_9BACI</name>
<keyword evidence="3" id="KW-0813">Transport</keyword>
<evidence type="ECO:0000256" key="3">
    <source>
        <dbReference type="ARBA" id="ARBA00022448"/>
    </source>
</evidence>
<evidence type="ECO:0000256" key="4">
    <source>
        <dbReference type="ARBA" id="ARBA00022475"/>
    </source>
</evidence>